<dbReference type="EMBL" id="SDPW01000001">
    <property type="protein sequence ID" value="RXZ53069.1"/>
    <property type="molecule type" value="Genomic_DNA"/>
</dbReference>
<dbReference type="PANTHER" id="PTHR30346:SF28">
    <property type="entry name" value="HTH-TYPE TRANSCRIPTIONAL REGULATOR CYNR"/>
    <property type="match status" value="1"/>
</dbReference>
<dbReference type="PROSITE" id="PS50931">
    <property type="entry name" value="HTH_LYSR"/>
    <property type="match status" value="1"/>
</dbReference>
<evidence type="ECO:0000256" key="1">
    <source>
        <dbReference type="ARBA" id="ARBA00009437"/>
    </source>
</evidence>
<comment type="caution">
    <text evidence="6">The sequence shown here is derived from an EMBL/GenBank/DDBJ whole genome shotgun (WGS) entry which is preliminary data.</text>
</comment>
<dbReference type="Gene3D" id="1.10.10.10">
    <property type="entry name" value="Winged helix-like DNA-binding domain superfamily/Winged helix DNA-binding domain"/>
    <property type="match status" value="1"/>
</dbReference>
<sequence>MNLSQLHYFKKLAEVLHYTRAAQELFITQPTLSGAISSLENELEVSLFERSGRSVSLTPQGEVFYEHVCLALRALDDGIAAVQDRGHSVVGSVSIGTTFTVQDDYLPSLMKDYCAVCNNTVLTKTYQGFTNYLLDQLRKGTVDVAFCGKREGDPELVYYPVTYRDLKLCVREDHPLAKRDHVSFAEISRMDLCTYRRGAPIGEMVNKLLIEQGLENAKQIYDDDVSMGSFISFNAPVCGALMLDSLATRLFSNLKFLVVDEVPQEFYRIYMVYNKKHNHSRAVKDFVQFARTYQGNDTFDDEEQDA</sequence>
<dbReference type="CDD" id="cd05466">
    <property type="entry name" value="PBP2_LTTR_substrate"/>
    <property type="match status" value="1"/>
</dbReference>
<comment type="similarity">
    <text evidence="1">Belongs to the LysR transcriptional regulatory family.</text>
</comment>
<dbReference type="Pfam" id="PF00126">
    <property type="entry name" value="HTH_1"/>
    <property type="match status" value="1"/>
</dbReference>
<protein>
    <submittedName>
        <fullName evidence="6">LysR family transcriptional regulator</fullName>
    </submittedName>
</protein>
<dbReference type="SUPFAM" id="SSF46785">
    <property type="entry name" value="Winged helix' DNA-binding domain"/>
    <property type="match status" value="1"/>
</dbReference>
<keyword evidence="7" id="KW-1185">Reference proteome</keyword>
<dbReference type="InterPro" id="IPR036390">
    <property type="entry name" value="WH_DNA-bd_sf"/>
</dbReference>
<dbReference type="SUPFAM" id="SSF53850">
    <property type="entry name" value="Periplasmic binding protein-like II"/>
    <property type="match status" value="1"/>
</dbReference>
<dbReference type="InterPro" id="IPR036388">
    <property type="entry name" value="WH-like_DNA-bd_sf"/>
</dbReference>
<organism evidence="6 7">
    <name type="scientific">Senegalimassilia faecalis</name>
    <dbReference type="NCBI Taxonomy" id="2509433"/>
    <lineage>
        <taxon>Bacteria</taxon>
        <taxon>Bacillati</taxon>
        <taxon>Actinomycetota</taxon>
        <taxon>Coriobacteriia</taxon>
        <taxon>Coriobacteriales</taxon>
        <taxon>Coriobacteriaceae</taxon>
        <taxon>Senegalimassilia</taxon>
    </lineage>
</organism>
<gene>
    <name evidence="6" type="ORF">ET524_00055</name>
</gene>
<dbReference type="Pfam" id="PF03466">
    <property type="entry name" value="LysR_substrate"/>
    <property type="match status" value="1"/>
</dbReference>
<dbReference type="AlphaFoldDB" id="A0A4Q2JVR5"/>
<name>A0A4Q2JVR5_9ACTN</name>
<dbReference type="Gene3D" id="3.40.190.290">
    <property type="match status" value="1"/>
</dbReference>
<evidence type="ECO:0000256" key="4">
    <source>
        <dbReference type="ARBA" id="ARBA00023163"/>
    </source>
</evidence>
<dbReference type="PANTHER" id="PTHR30346">
    <property type="entry name" value="TRANSCRIPTIONAL DUAL REGULATOR HCAR-RELATED"/>
    <property type="match status" value="1"/>
</dbReference>
<evidence type="ECO:0000259" key="5">
    <source>
        <dbReference type="PROSITE" id="PS50931"/>
    </source>
</evidence>
<dbReference type="InterPro" id="IPR005119">
    <property type="entry name" value="LysR_subst-bd"/>
</dbReference>
<keyword evidence="3" id="KW-0238">DNA-binding</keyword>
<dbReference type="GO" id="GO:0003700">
    <property type="term" value="F:DNA-binding transcription factor activity"/>
    <property type="evidence" value="ECO:0007669"/>
    <property type="project" value="InterPro"/>
</dbReference>
<keyword evidence="4" id="KW-0804">Transcription</keyword>
<dbReference type="FunFam" id="1.10.10.10:FF:000001">
    <property type="entry name" value="LysR family transcriptional regulator"/>
    <property type="match status" value="1"/>
</dbReference>
<keyword evidence="2" id="KW-0805">Transcription regulation</keyword>
<dbReference type="PRINTS" id="PR00039">
    <property type="entry name" value="HTHLYSR"/>
</dbReference>
<dbReference type="Proteomes" id="UP000293345">
    <property type="component" value="Unassembled WGS sequence"/>
</dbReference>
<dbReference type="RefSeq" id="WP_129422800.1">
    <property type="nucleotide sequence ID" value="NZ_SDPW01000001.1"/>
</dbReference>
<feature type="domain" description="HTH lysR-type" evidence="5">
    <location>
        <begin position="1"/>
        <end position="58"/>
    </location>
</feature>
<evidence type="ECO:0000313" key="6">
    <source>
        <dbReference type="EMBL" id="RXZ53069.1"/>
    </source>
</evidence>
<reference evidence="6 7" key="1">
    <citation type="submission" date="2019-01" db="EMBL/GenBank/DDBJ databases">
        <title>Senegalimassilia sp. nov. KGMB04484 isolated human feces.</title>
        <authorList>
            <person name="Han K.-I."/>
            <person name="Kim J.-S."/>
            <person name="Lee K.C."/>
            <person name="Suh M.K."/>
            <person name="Eom M.K."/>
            <person name="Lee J.H."/>
            <person name="Park S.-H."/>
            <person name="Kang S.W."/>
            <person name="Park J.-E."/>
            <person name="Oh B.S."/>
            <person name="Yu S.Y."/>
            <person name="Choi S.-H."/>
            <person name="Lee D.H."/>
            <person name="Yoon H."/>
            <person name="Kim B.-Y."/>
            <person name="Lee J.H."/>
            <person name="Lee J.-S."/>
        </authorList>
    </citation>
    <scope>NUCLEOTIDE SEQUENCE [LARGE SCALE GENOMIC DNA]</scope>
    <source>
        <strain evidence="6 7">KGMB04484</strain>
    </source>
</reference>
<proteinExistence type="inferred from homology"/>
<dbReference type="GO" id="GO:0032993">
    <property type="term" value="C:protein-DNA complex"/>
    <property type="evidence" value="ECO:0007669"/>
    <property type="project" value="TreeGrafter"/>
</dbReference>
<dbReference type="GO" id="GO:0003677">
    <property type="term" value="F:DNA binding"/>
    <property type="evidence" value="ECO:0007669"/>
    <property type="project" value="UniProtKB-KW"/>
</dbReference>
<evidence type="ECO:0000256" key="3">
    <source>
        <dbReference type="ARBA" id="ARBA00023125"/>
    </source>
</evidence>
<evidence type="ECO:0000256" key="2">
    <source>
        <dbReference type="ARBA" id="ARBA00023015"/>
    </source>
</evidence>
<dbReference type="OrthoDB" id="3183195at2"/>
<accession>A0A4Q2JVR5</accession>
<dbReference type="InterPro" id="IPR000847">
    <property type="entry name" value="LysR_HTH_N"/>
</dbReference>
<evidence type="ECO:0000313" key="7">
    <source>
        <dbReference type="Proteomes" id="UP000293345"/>
    </source>
</evidence>